<feature type="compositionally biased region" description="Polar residues" evidence="1">
    <location>
        <begin position="307"/>
        <end position="319"/>
    </location>
</feature>
<keyword evidence="2" id="KW-0812">Transmembrane</keyword>
<dbReference type="PANTHER" id="PTHR40465:SF1">
    <property type="entry name" value="DUF6534 DOMAIN-CONTAINING PROTEIN"/>
    <property type="match status" value="1"/>
</dbReference>
<proteinExistence type="predicted"/>
<evidence type="ECO:0000259" key="3">
    <source>
        <dbReference type="Pfam" id="PF20152"/>
    </source>
</evidence>
<evidence type="ECO:0000313" key="5">
    <source>
        <dbReference type="Proteomes" id="UP000054988"/>
    </source>
</evidence>
<feature type="transmembrane region" description="Helical" evidence="2">
    <location>
        <begin position="88"/>
        <end position="107"/>
    </location>
</feature>
<dbReference type="eggNOG" id="ENOG502SRYS">
    <property type="taxonomic scope" value="Eukaryota"/>
</dbReference>
<keyword evidence="2" id="KW-0472">Membrane</keyword>
<dbReference type="InterPro" id="IPR045339">
    <property type="entry name" value="DUF6534"/>
</dbReference>
<evidence type="ECO:0000313" key="4">
    <source>
        <dbReference type="EMBL" id="KTB30575.1"/>
    </source>
</evidence>
<name>A0A0W0F2P0_MONRR</name>
<accession>A0A0W0F2P0</accession>
<feature type="transmembrane region" description="Helical" evidence="2">
    <location>
        <begin position="119"/>
        <end position="140"/>
    </location>
</feature>
<sequence>MDNDQIARLAGPLLLGYILNWALHGILSVQVYTYWTAFPLDGIHRQILVYSLYLLETGQTISLTYDAFQNFVFGFASPSALEKINNLWLDTYLFDGLVAFFVQLYFAYGIHMLLKSNRLVGVIVLLTVVQCAGGIAVGILAKTVPSISRPGQVPSFVPALLWLSCATLTNILIAVSMIYALFRHDTTLKSTRNIISRLHRLAMETGSVAAAMTIVTIVLFLTHPEQIYHITPAMTLAKIYSNSLLVIFNSRIRIYGARDVRQRLSIETGRRRNTRATANQNAVIPLSTPRSRVDSGSSAPSTFPSSLEVSDSYGLTTKSHTSETES</sequence>
<feature type="domain" description="DUF6534" evidence="3">
    <location>
        <begin position="167"/>
        <end position="251"/>
    </location>
</feature>
<feature type="transmembrane region" description="Helical" evidence="2">
    <location>
        <begin position="227"/>
        <end position="248"/>
    </location>
</feature>
<dbReference type="EMBL" id="LATX01002379">
    <property type="protein sequence ID" value="KTB30575.1"/>
    <property type="molecule type" value="Genomic_DNA"/>
</dbReference>
<feature type="compositionally biased region" description="Low complexity" evidence="1">
    <location>
        <begin position="295"/>
        <end position="306"/>
    </location>
</feature>
<feature type="transmembrane region" description="Helical" evidence="2">
    <location>
        <begin position="201"/>
        <end position="221"/>
    </location>
</feature>
<dbReference type="Pfam" id="PF20152">
    <property type="entry name" value="DUF6534"/>
    <property type="match status" value="1"/>
</dbReference>
<protein>
    <recommendedName>
        <fullName evidence="3">DUF6534 domain-containing protein</fullName>
    </recommendedName>
</protein>
<feature type="region of interest" description="Disordered" evidence="1">
    <location>
        <begin position="271"/>
        <end position="326"/>
    </location>
</feature>
<evidence type="ECO:0000256" key="1">
    <source>
        <dbReference type="SAM" id="MobiDB-lite"/>
    </source>
</evidence>
<dbReference type="Proteomes" id="UP000054988">
    <property type="component" value="Unassembled WGS sequence"/>
</dbReference>
<feature type="transmembrane region" description="Helical" evidence="2">
    <location>
        <begin position="160"/>
        <end position="181"/>
    </location>
</feature>
<feature type="transmembrane region" description="Helical" evidence="2">
    <location>
        <begin position="14"/>
        <end position="35"/>
    </location>
</feature>
<evidence type="ECO:0000256" key="2">
    <source>
        <dbReference type="SAM" id="Phobius"/>
    </source>
</evidence>
<gene>
    <name evidence="4" type="ORF">WG66_16862</name>
</gene>
<organism evidence="4 5">
    <name type="scientific">Moniliophthora roreri</name>
    <name type="common">Frosty pod rot fungus</name>
    <name type="synonym">Monilia roreri</name>
    <dbReference type="NCBI Taxonomy" id="221103"/>
    <lineage>
        <taxon>Eukaryota</taxon>
        <taxon>Fungi</taxon>
        <taxon>Dikarya</taxon>
        <taxon>Basidiomycota</taxon>
        <taxon>Agaricomycotina</taxon>
        <taxon>Agaricomycetes</taxon>
        <taxon>Agaricomycetidae</taxon>
        <taxon>Agaricales</taxon>
        <taxon>Marasmiineae</taxon>
        <taxon>Marasmiaceae</taxon>
        <taxon>Moniliophthora</taxon>
    </lineage>
</organism>
<comment type="caution">
    <text evidence="4">The sequence shown here is derived from an EMBL/GenBank/DDBJ whole genome shotgun (WGS) entry which is preliminary data.</text>
</comment>
<dbReference type="AlphaFoldDB" id="A0A0W0F2P0"/>
<keyword evidence="2" id="KW-1133">Transmembrane helix</keyword>
<dbReference type="PANTHER" id="PTHR40465">
    <property type="entry name" value="CHROMOSOME 1, WHOLE GENOME SHOTGUN SEQUENCE"/>
    <property type="match status" value="1"/>
</dbReference>
<reference evidence="4 5" key="1">
    <citation type="submission" date="2015-12" db="EMBL/GenBank/DDBJ databases">
        <title>Draft genome sequence of Moniliophthora roreri, the causal agent of frosty pod rot of cacao.</title>
        <authorList>
            <person name="Aime M.C."/>
            <person name="Diaz-Valderrama J.R."/>
            <person name="Kijpornyongpan T."/>
            <person name="Phillips-Mora W."/>
        </authorList>
    </citation>
    <scope>NUCLEOTIDE SEQUENCE [LARGE SCALE GENOMIC DNA]</scope>
    <source>
        <strain evidence="4 5">MCA 2952</strain>
    </source>
</reference>